<reference evidence="8" key="1">
    <citation type="submission" date="2020-07" db="EMBL/GenBank/DDBJ databases">
        <title>Methanobacterium. sp. MethCan genome.</title>
        <authorList>
            <person name="Postec A."/>
            <person name="Quemeneur M."/>
        </authorList>
    </citation>
    <scope>NUCLEOTIDE SEQUENCE</scope>
    <source>
        <strain evidence="8">MethCAN</strain>
    </source>
</reference>
<dbReference type="GO" id="GO:0005886">
    <property type="term" value="C:plasma membrane"/>
    <property type="evidence" value="ECO:0007669"/>
    <property type="project" value="UniProtKB-SubCell"/>
</dbReference>
<dbReference type="EMBL" id="CP058560">
    <property type="protein sequence ID" value="QUH23572.1"/>
    <property type="molecule type" value="Genomic_DNA"/>
</dbReference>
<gene>
    <name evidence="8" type="ORF">HYG87_07265</name>
</gene>
<dbReference type="GeneID" id="64820552"/>
<evidence type="ECO:0000256" key="1">
    <source>
        <dbReference type="ARBA" id="ARBA00004651"/>
    </source>
</evidence>
<feature type="transmembrane region" description="Helical" evidence="7">
    <location>
        <begin position="140"/>
        <end position="160"/>
    </location>
</feature>
<feature type="transmembrane region" description="Helical" evidence="7">
    <location>
        <begin position="35"/>
        <end position="54"/>
    </location>
</feature>
<dbReference type="Proteomes" id="UP000681041">
    <property type="component" value="Chromosome"/>
</dbReference>
<organism evidence="8 9">
    <name type="scientific">Methanobacterium alkalithermotolerans</name>
    <dbReference type="NCBI Taxonomy" id="2731220"/>
    <lineage>
        <taxon>Archaea</taxon>
        <taxon>Methanobacteriati</taxon>
        <taxon>Methanobacteriota</taxon>
        <taxon>Methanomada group</taxon>
        <taxon>Methanobacteria</taxon>
        <taxon>Methanobacteriales</taxon>
        <taxon>Methanobacteriaceae</taxon>
        <taxon>Methanobacterium</taxon>
    </lineage>
</organism>
<protein>
    <submittedName>
        <fullName evidence="8">UPF0104 family protein</fullName>
    </submittedName>
</protein>
<evidence type="ECO:0000256" key="6">
    <source>
        <dbReference type="ARBA" id="ARBA00023136"/>
    </source>
</evidence>
<dbReference type="Pfam" id="PF03706">
    <property type="entry name" value="LPG_synthase_TM"/>
    <property type="match status" value="1"/>
</dbReference>
<name>A0A8T8K6Y4_9EURY</name>
<evidence type="ECO:0000313" key="8">
    <source>
        <dbReference type="EMBL" id="QUH23572.1"/>
    </source>
</evidence>
<evidence type="ECO:0000256" key="3">
    <source>
        <dbReference type="ARBA" id="ARBA00022475"/>
    </source>
</evidence>
<proteinExistence type="inferred from homology"/>
<evidence type="ECO:0000313" key="9">
    <source>
        <dbReference type="Proteomes" id="UP000681041"/>
    </source>
</evidence>
<dbReference type="OrthoDB" id="69982at2157"/>
<feature type="transmembrane region" description="Helical" evidence="7">
    <location>
        <begin position="298"/>
        <end position="315"/>
    </location>
</feature>
<accession>A0A8T8K6Y4</accession>
<keyword evidence="3" id="KW-1003">Cell membrane</keyword>
<keyword evidence="4 7" id="KW-0812">Transmembrane</keyword>
<feature type="transmembrane region" description="Helical" evidence="7">
    <location>
        <begin position="117"/>
        <end position="134"/>
    </location>
</feature>
<evidence type="ECO:0000256" key="7">
    <source>
        <dbReference type="SAM" id="Phobius"/>
    </source>
</evidence>
<sequence>MKRYYVLSLSLILVAVLILWIGPLNLLKEIGSANWLLLLLAVIIHLLGVGLRAFRWGFIINKPWDFKNNFVVKTIGLFAGNFSPVRSAGEPVTALAGKKINEIEVSEGLSAGLTERFFDLVIVGIFLIASSFLIPKIRFLSIIGAILSLGMVALIYVVNWRESSSIMIYKKIHPFLEKLPIKAEVIDNFYNKAIKGLQGMVEYTRSFTSFKNMSIMIFLSISCWLIECLRLLVVFYAFDVEISLVSVIIIFLLANFIGVVSALPGGIGSIELSMTGLFVLFGVSGDLAGIIALTDRLLSFWIVSFLGLIFSSFYAHEILDEIKKYTLDSKGMKKS</sequence>
<comment type="similarity">
    <text evidence="2">Belongs to the UPF0104 family.</text>
</comment>
<keyword evidence="9" id="KW-1185">Reference proteome</keyword>
<evidence type="ECO:0000256" key="2">
    <source>
        <dbReference type="ARBA" id="ARBA00011061"/>
    </source>
</evidence>
<dbReference type="AlphaFoldDB" id="A0A8T8K6Y4"/>
<dbReference type="RefSeq" id="WP_211532528.1">
    <property type="nucleotide sequence ID" value="NZ_CP058560.1"/>
</dbReference>
<dbReference type="InterPro" id="IPR022791">
    <property type="entry name" value="L-PG_synthase/AglD"/>
</dbReference>
<dbReference type="NCBIfam" id="TIGR00374">
    <property type="entry name" value="flippase-like domain"/>
    <property type="match status" value="1"/>
</dbReference>
<evidence type="ECO:0000256" key="4">
    <source>
        <dbReference type="ARBA" id="ARBA00022692"/>
    </source>
</evidence>
<evidence type="ECO:0000256" key="5">
    <source>
        <dbReference type="ARBA" id="ARBA00022989"/>
    </source>
</evidence>
<feature type="transmembrane region" description="Helical" evidence="7">
    <location>
        <begin position="5"/>
        <end position="23"/>
    </location>
</feature>
<dbReference type="PANTHER" id="PTHR39087">
    <property type="entry name" value="UPF0104 MEMBRANE PROTEIN MJ1595"/>
    <property type="match status" value="1"/>
</dbReference>
<keyword evidence="5 7" id="KW-1133">Transmembrane helix</keyword>
<feature type="transmembrane region" description="Helical" evidence="7">
    <location>
        <begin position="244"/>
        <end position="263"/>
    </location>
</feature>
<comment type="subcellular location">
    <subcellularLocation>
        <location evidence="1">Cell membrane</location>
        <topology evidence="1">Multi-pass membrane protein</topology>
    </subcellularLocation>
</comment>
<dbReference type="KEGG" id="meme:HYG87_07265"/>
<dbReference type="PANTHER" id="PTHR39087:SF2">
    <property type="entry name" value="UPF0104 MEMBRANE PROTEIN MJ1595"/>
    <property type="match status" value="1"/>
</dbReference>
<keyword evidence="6 7" id="KW-0472">Membrane</keyword>
<feature type="transmembrane region" description="Helical" evidence="7">
    <location>
        <begin position="275"/>
        <end position="292"/>
    </location>
</feature>
<feature type="transmembrane region" description="Helical" evidence="7">
    <location>
        <begin position="215"/>
        <end position="238"/>
    </location>
</feature>